<reference evidence="2 3" key="1">
    <citation type="journal article" date="2021" name="BMC Genomics">
        <title>Datura genome reveals duplications of psychoactive alkaloid biosynthetic genes and high mutation rate following tissue culture.</title>
        <authorList>
            <person name="Rajewski A."/>
            <person name="Carter-House D."/>
            <person name="Stajich J."/>
            <person name="Litt A."/>
        </authorList>
    </citation>
    <scope>NUCLEOTIDE SEQUENCE [LARGE SCALE GENOMIC DNA]</scope>
    <source>
        <strain evidence="2">AR-01</strain>
    </source>
</reference>
<gene>
    <name evidence="2" type="ORF">HAX54_013018</name>
</gene>
<comment type="caution">
    <text evidence="2">The sequence shown here is derived from an EMBL/GenBank/DDBJ whole genome shotgun (WGS) entry which is preliminary data.</text>
</comment>
<name>A0ABS8TML7_DATST</name>
<dbReference type="EMBL" id="JACEIK010001773">
    <property type="protein sequence ID" value="MCD7472083.1"/>
    <property type="molecule type" value="Genomic_DNA"/>
</dbReference>
<evidence type="ECO:0000256" key="1">
    <source>
        <dbReference type="SAM" id="MobiDB-lite"/>
    </source>
</evidence>
<feature type="compositionally biased region" description="Acidic residues" evidence="1">
    <location>
        <begin position="151"/>
        <end position="161"/>
    </location>
</feature>
<sequence>MKQLIDFLVIRQVAESASQYTVISSDFFEDINIPKPGAFLKYLTTLKAAFMGASRKLYCSAQTSVACGHCRAWTSAKRRLPGKQLYDTTPVQHIKTRDGTTVLAQGAPRCATPTQAKNIRRPSGVGPGYEELLDDDDDATDLEIASVISDIESDDEDDSEMGEIALAPTDDED</sequence>
<accession>A0ABS8TML7</accession>
<feature type="region of interest" description="Disordered" evidence="1">
    <location>
        <begin position="117"/>
        <end position="173"/>
    </location>
</feature>
<feature type="compositionally biased region" description="Acidic residues" evidence="1">
    <location>
        <begin position="131"/>
        <end position="141"/>
    </location>
</feature>
<dbReference type="Proteomes" id="UP000823775">
    <property type="component" value="Unassembled WGS sequence"/>
</dbReference>
<protein>
    <submittedName>
        <fullName evidence="2">Uncharacterized protein</fullName>
    </submittedName>
</protein>
<keyword evidence="3" id="KW-1185">Reference proteome</keyword>
<evidence type="ECO:0000313" key="3">
    <source>
        <dbReference type="Proteomes" id="UP000823775"/>
    </source>
</evidence>
<proteinExistence type="predicted"/>
<evidence type="ECO:0000313" key="2">
    <source>
        <dbReference type="EMBL" id="MCD7472083.1"/>
    </source>
</evidence>
<organism evidence="2 3">
    <name type="scientific">Datura stramonium</name>
    <name type="common">Jimsonweed</name>
    <name type="synonym">Common thornapple</name>
    <dbReference type="NCBI Taxonomy" id="4076"/>
    <lineage>
        <taxon>Eukaryota</taxon>
        <taxon>Viridiplantae</taxon>
        <taxon>Streptophyta</taxon>
        <taxon>Embryophyta</taxon>
        <taxon>Tracheophyta</taxon>
        <taxon>Spermatophyta</taxon>
        <taxon>Magnoliopsida</taxon>
        <taxon>eudicotyledons</taxon>
        <taxon>Gunneridae</taxon>
        <taxon>Pentapetalae</taxon>
        <taxon>asterids</taxon>
        <taxon>lamiids</taxon>
        <taxon>Solanales</taxon>
        <taxon>Solanaceae</taxon>
        <taxon>Solanoideae</taxon>
        <taxon>Datureae</taxon>
        <taxon>Datura</taxon>
    </lineage>
</organism>